<keyword evidence="9" id="KW-0963">Cytoplasm</keyword>
<dbReference type="Gene3D" id="1.20.120.140">
    <property type="entry name" value="Signal recognition particle SRP54, nucleotide-binding domain"/>
    <property type="match status" value="1"/>
</dbReference>
<dbReference type="InterPro" id="IPR004780">
    <property type="entry name" value="SRP"/>
</dbReference>
<dbReference type="SMART" id="SM00963">
    <property type="entry name" value="SRP54_N"/>
    <property type="match status" value="1"/>
</dbReference>
<comment type="subcellular location">
    <subcellularLocation>
        <location evidence="9">Cytoplasm</location>
    </subcellularLocation>
    <text evidence="9">The SRP-RNC complex is targeted to the cytoplasmic membrane.</text>
</comment>
<protein>
    <recommendedName>
        <fullName evidence="9">Signal recognition particle protein</fullName>
        <ecNumber evidence="9">3.6.5.4</ecNumber>
    </recommendedName>
    <alternativeName>
        <fullName evidence="9">Fifty-four homolog</fullName>
    </alternativeName>
</protein>
<dbReference type="SMART" id="SM00962">
    <property type="entry name" value="SRP54"/>
    <property type="match status" value="1"/>
</dbReference>
<feature type="binding site" evidence="9">
    <location>
        <begin position="108"/>
        <end position="115"/>
    </location>
    <ligand>
        <name>GTP</name>
        <dbReference type="ChEBI" id="CHEBI:37565"/>
    </ligand>
</feature>
<comment type="catalytic activity">
    <reaction evidence="8 9">
        <text>GTP + H2O = GDP + phosphate + H(+)</text>
        <dbReference type="Rhea" id="RHEA:19669"/>
        <dbReference type="ChEBI" id="CHEBI:15377"/>
        <dbReference type="ChEBI" id="CHEBI:15378"/>
        <dbReference type="ChEBI" id="CHEBI:37565"/>
        <dbReference type="ChEBI" id="CHEBI:43474"/>
        <dbReference type="ChEBI" id="CHEBI:58189"/>
        <dbReference type="EC" id="3.6.5.4"/>
    </reaction>
</comment>
<dbReference type="SUPFAM" id="SSF47446">
    <property type="entry name" value="Signal peptide-binding domain"/>
    <property type="match status" value="1"/>
</dbReference>
<dbReference type="PANTHER" id="PTHR11564:SF5">
    <property type="entry name" value="SIGNAL RECOGNITION PARTICLE SUBUNIT SRP54"/>
    <property type="match status" value="1"/>
</dbReference>
<dbReference type="GO" id="GO:0006614">
    <property type="term" value="P:SRP-dependent cotranslational protein targeting to membrane"/>
    <property type="evidence" value="ECO:0007669"/>
    <property type="project" value="InterPro"/>
</dbReference>
<evidence type="ECO:0000259" key="10">
    <source>
        <dbReference type="PROSITE" id="PS00300"/>
    </source>
</evidence>
<dbReference type="EC" id="3.6.5.4" evidence="9"/>
<dbReference type="GO" id="GO:0008312">
    <property type="term" value="F:7S RNA binding"/>
    <property type="evidence" value="ECO:0007669"/>
    <property type="project" value="InterPro"/>
</dbReference>
<dbReference type="PANTHER" id="PTHR11564">
    <property type="entry name" value="SIGNAL RECOGNITION PARTICLE 54K PROTEIN SRP54"/>
    <property type="match status" value="1"/>
</dbReference>
<dbReference type="InterPro" id="IPR036891">
    <property type="entry name" value="Signal_recog_part_SRP54_M_sf"/>
</dbReference>
<dbReference type="PROSITE" id="PS00300">
    <property type="entry name" value="SRP54"/>
    <property type="match status" value="1"/>
</dbReference>
<evidence type="ECO:0000256" key="8">
    <source>
        <dbReference type="ARBA" id="ARBA00048027"/>
    </source>
</evidence>
<evidence type="ECO:0000256" key="5">
    <source>
        <dbReference type="ARBA" id="ARBA00023134"/>
    </source>
</evidence>
<keyword evidence="2 9" id="KW-0547">Nucleotide-binding</keyword>
<evidence type="ECO:0000256" key="3">
    <source>
        <dbReference type="ARBA" id="ARBA00022801"/>
    </source>
</evidence>
<keyword evidence="4 9" id="KW-0694">RNA-binding</keyword>
<evidence type="ECO:0000256" key="2">
    <source>
        <dbReference type="ARBA" id="ARBA00022741"/>
    </source>
</evidence>
<evidence type="ECO:0000313" key="12">
    <source>
        <dbReference type="EMBL" id="VDB97415.1"/>
    </source>
</evidence>
<dbReference type="InterPro" id="IPR042101">
    <property type="entry name" value="SRP54_N_sf"/>
</dbReference>
<dbReference type="InterPro" id="IPR013822">
    <property type="entry name" value="Signal_recog_particl_SRP54_hlx"/>
</dbReference>
<evidence type="ECO:0000256" key="1">
    <source>
        <dbReference type="ARBA" id="ARBA00005450"/>
    </source>
</evidence>
<comment type="similarity">
    <text evidence="1 9">Belongs to the GTP-binding SRP family. SRP54 subfamily.</text>
</comment>
<dbReference type="EMBL" id="MLOK01000025">
    <property type="protein sequence ID" value="OIM21801.1"/>
    <property type="molecule type" value="Genomic_DNA"/>
</dbReference>
<feature type="domain" description="SRP54-type proteins GTP-binding" evidence="10">
    <location>
        <begin position="270"/>
        <end position="283"/>
    </location>
</feature>
<dbReference type="Pfam" id="PF02881">
    <property type="entry name" value="SRP54_N"/>
    <property type="match status" value="1"/>
</dbReference>
<dbReference type="GO" id="GO:0003924">
    <property type="term" value="F:GTPase activity"/>
    <property type="evidence" value="ECO:0007669"/>
    <property type="project" value="UniProtKB-UniRule"/>
</dbReference>
<evidence type="ECO:0000256" key="6">
    <source>
        <dbReference type="ARBA" id="ARBA00023135"/>
    </source>
</evidence>
<keyword evidence="7 9" id="KW-0687">Ribonucleoprotein</keyword>
<dbReference type="Pfam" id="PF02978">
    <property type="entry name" value="SRP_SPB"/>
    <property type="match status" value="1"/>
</dbReference>
<dbReference type="InterPro" id="IPR003593">
    <property type="entry name" value="AAA+_ATPase"/>
</dbReference>
<feature type="binding site" evidence="9">
    <location>
        <begin position="191"/>
        <end position="195"/>
    </location>
    <ligand>
        <name>GTP</name>
        <dbReference type="ChEBI" id="CHEBI:37565"/>
    </ligand>
</feature>
<dbReference type="AlphaFoldDB" id="A0A483B5U9"/>
<dbReference type="InterPro" id="IPR027417">
    <property type="entry name" value="P-loop_NTPase"/>
</dbReference>
<keyword evidence="3 9" id="KW-0378">Hydrolase</keyword>
<comment type="subunit">
    <text evidence="9">Part of the signal recognition particle protein translocation system, which is composed of SRP and FtsY.</text>
</comment>
<dbReference type="HAMAP" id="MF_00306">
    <property type="entry name" value="SRP54"/>
    <property type="match status" value="1"/>
</dbReference>
<proteinExistence type="inferred from homology"/>
<feature type="binding site" evidence="9">
    <location>
        <begin position="249"/>
        <end position="252"/>
    </location>
    <ligand>
        <name>GTP</name>
        <dbReference type="ChEBI" id="CHEBI:37565"/>
    </ligand>
</feature>
<name>A0A483B5U9_OENOE</name>
<comment type="domain">
    <text evidence="9">Composed of three domains: the N-terminal N domain, which is responsible for interactions with the ribosome, the central G domain, which binds GTP, and the C-terminal M domain, which binds the RNA and the signal sequence of the RNC.</text>
</comment>
<comment type="function">
    <text evidence="9">Involved in targeting and insertion of nascent membrane proteins into the cytoplasmic membrane. Binds to the hydrophobic signal sequence of the ribosome-nascent chain (RNC) as it emerges from the ribosomes. The SRP-RNC complex is then targeted to the cytoplasmic membrane where it interacts with the SRP receptor FtsY.</text>
</comment>
<dbReference type="SUPFAM" id="SSF52540">
    <property type="entry name" value="P-loop containing nucleoside triphosphate hydrolases"/>
    <property type="match status" value="1"/>
</dbReference>
<dbReference type="CDD" id="cd18539">
    <property type="entry name" value="SRP_G"/>
    <property type="match status" value="1"/>
</dbReference>
<dbReference type="InterPro" id="IPR000897">
    <property type="entry name" value="SRP54_GTPase_dom"/>
</dbReference>
<gene>
    <name evidence="9 12" type="primary">ffh</name>
    <name evidence="11" type="ORF">ATX59_02200</name>
    <name evidence="12" type="ORF">OENI_0419</name>
</gene>
<dbReference type="InterPro" id="IPR004125">
    <property type="entry name" value="Signal_recog_particle_SRP54_M"/>
</dbReference>
<dbReference type="Pfam" id="PF00448">
    <property type="entry name" value="SRP54"/>
    <property type="match status" value="1"/>
</dbReference>
<dbReference type="Gene3D" id="3.40.50.300">
    <property type="entry name" value="P-loop containing nucleotide triphosphate hydrolases"/>
    <property type="match status" value="1"/>
</dbReference>
<sequence length="507" mass="55463">MAFENLTSRIQTAMKTLSGKGKVSETDLDETLREIRLALLEADVNLKTARNFIKQVRDKALGAKVLEGLNPSEQVIKIVNDQLTAMMGEKAVPLNKSSKIPTVIMMAGLQGAGKTTTVAKLANRLKDENHARPLLIAADVYRPAAIEQLKSLGDQLSIPVFDEGVGENPRKIVEDGLKQARENKNDYVFIDTAGRLQIDQVLMQELKDIEKMADPDEILLTVDAMTGQNATETARGFNDALGITGVVLTKLDGDTRGGAALSIREVTGKPIKFVGEGEKVTDLDVFYPDRMASRILGMGDVLSLIEKTQKDFDEKQASEQLQKLQENTFDFNDFLEQLKQIQNMGPMEDMLKMIPGMANNPAMAQAQIGPKDFSHMEAIVYSMTPGERVDPELLTPARRRRIAAGSGRPVVDVNRLIKQFKQMRQMMYKFTNGKGGLPAGMEDMLGGMDPSVMGADPSQLGDLNAGGFPGLGGSGKGGLGGKVADFAMKRAFKKIKKAKKKRNKRHK</sequence>
<keyword evidence="6 9" id="KW-0733">Signal recognition particle</keyword>
<dbReference type="Proteomes" id="UP000294726">
    <property type="component" value="Chromosome"/>
</dbReference>
<accession>A0A483B5U9</accession>
<dbReference type="GO" id="GO:0048500">
    <property type="term" value="C:signal recognition particle"/>
    <property type="evidence" value="ECO:0007669"/>
    <property type="project" value="UniProtKB-UniRule"/>
</dbReference>
<dbReference type="Proteomes" id="UP000181728">
    <property type="component" value="Unassembled WGS sequence"/>
</dbReference>
<dbReference type="NCBIfam" id="TIGR00959">
    <property type="entry name" value="ffh"/>
    <property type="match status" value="1"/>
</dbReference>
<dbReference type="Gene3D" id="1.10.260.30">
    <property type="entry name" value="Signal recognition particle, SRP54 subunit, M-domain"/>
    <property type="match status" value="1"/>
</dbReference>
<evidence type="ECO:0000313" key="13">
    <source>
        <dbReference type="Proteomes" id="UP000181728"/>
    </source>
</evidence>
<evidence type="ECO:0000256" key="4">
    <source>
        <dbReference type="ARBA" id="ARBA00022884"/>
    </source>
</evidence>
<dbReference type="FunFam" id="3.40.50.300:FF:000022">
    <property type="entry name" value="Signal recognition particle 54 kDa subunit"/>
    <property type="match status" value="1"/>
</dbReference>
<dbReference type="InterPro" id="IPR022941">
    <property type="entry name" value="SRP54"/>
</dbReference>
<reference evidence="12 14" key="2">
    <citation type="submission" date="2018-08" db="EMBL/GenBank/DDBJ databases">
        <authorList>
            <person name="Lorentzen P. G. S. M."/>
        </authorList>
    </citation>
    <scope>NUCLEOTIDE SEQUENCE [LARGE SCALE GENOMIC DNA]</scope>
    <source>
        <strain evidence="12 14">CRBO_1381</strain>
    </source>
</reference>
<evidence type="ECO:0000313" key="14">
    <source>
        <dbReference type="Proteomes" id="UP000294726"/>
    </source>
</evidence>
<reference evidence="11 13" key="1">
    <citation type="journal article" date="2016" name="BMC Genomics">
        <title>Consensus pan-genome assembly of the specialised wine bacterium Oenococcus oeni.</title>
        <authorList>
            <person name="Sternes P.R."/>
            <person name="Borneman A.R."/>
        </authorList>
    </citation>
    <scope>NUCLEOTIDE SEQUENCE [LARGE SCALE GENOMIC DNA]</scope>
    <source>
        <strain evidence="11 13">AWRIB661</strain>
    </source>
</reference>
<dbReference type="EMBL" id="LR031358">
    <property type="protein sequence ID" value="VDB97415.1"/>
    <property type="molecule type" value="Genomic_DNA"/>
</dbReference>
<dbReference type="GO" id="GO:0005525">
    <property type="term" value="F:GTP binding"/>
    <property type="evidence" value="ECO:0007669"/>
    <property type="project" value="UniProtKB-UniRule"/>
</dbReference>
<dbReference type="SMART" id="SM00382">
    <property type="entry name" value="AAA"/>
    <property type="match status" value="1"/>
</dbReference>
<organism evidence="11 13">
    <name type="scientific">Oenococcus oeni</name>
    <name type="common">Leuconostoc oenos</name>
    <dbReference type="NCBI Taxonomy" id="1247"/>
    <lineage>
        <taxon>Bacteria</taxon>
        <taxon>Bacillati</taxon>
        <taxon>Bacillota</taxon>
        <taxon>Bacilli</taxon>
        <taxon>Lactobacillales</taxon>
        <taxon>Lactobacillaceae</taxon>
        <taxon>Oenococcus</taxon>
    </lineage>
</organism>
<dbReference type="RefSeq" id="WP_032817379.1">
    <property type="nucleotide sequence ID" value="NZ_LR031358.1"/>
</dbReference>
<evidence type="ECO:0000313" key="11">
    <source>
        <dbReference type="EMBL" id="OIM21801.1"/>
    </source>
</evidence>
<keyword evidence="5 9" id="KW-0342">GTP-binding</keyword>
<evidence type="ECO:0000256" key="9">
    <source>
        <dbReference type="HAMAP-Rule" id="MF_00306"/>
    </source>
</evidence>
<evidence type="ECO:0000256" key="7">
    <source>
        <dbReference type="ARBA" id="ARBA00023274"/>
    </source>
</evidence>